<keyword evidence="2" id="KW-1185">Reference proteome</keyword>
<name>A0A9N8ZPZ0_9GLOM</name>
<comment type="caution">
    <text evidence="1">The sequence shown here is derived from an EMBL/GenBank/DDBJ whole genome shotgun (WGS) entry which is preliminary data.</text>
</comment>
<accession>A0A9N8ZPZ0</accession>
<dbReference type="AlphaFoldDB" id="A0A9N8ZPZ0"/>
<organism evidence="1 2">
    <name type="scientific">Racocetra fulgida</name>
    <dbReference type="NCBI Taxonomy" id="60492"/>
    <lineage>
        <taxon>Eukaryota</taxon>
        <taxon>Fungi</taxon>
        <taxon>Fungi incertae sedis</taxon>
        <taxon>Mucoromycota</taxon>
        <taxon>Glomeromycotina</taxon>
        <taxon>Glomeromycetes</taxon>
        <taxon>Diversisporales</taxon>
        <taxon>Gigasporaceae</taxon>
        <taxon>Racocetra</taxon>
    </lineage>
</organism>
<dbReference type="Proteomes" id="UP000789396">
    <property type="component" value="Unassembled WGS sequence"/>
</dbReference>
<reference evidence="1" key="1">
    <citation type="submission" date="2021-06" db="EMBL/GenBank/DDBJ databases">
        <authorList>
            <person name="Kallberg Y."/>
            <person name="Tangrot J."/>
            <person name="Rosling A."/>
        </authorList>
    </citation>
    <scope>NUCLEOTIDE SEQUENCE</scope>
    <source>
        <strain evidence="1">IN212</strain>
    </source>
</reference>
<gene>
    <name evidence="1" type="ORF">RFULGI_LOCUS2522</name>
</gene>
<proteinExistence type="predicted"/>
<dbReference type="EMBL" id="CAJVPZ010001929">
    <property type="protein sequence ID" value="CAG8502897.1"/>
    <property type="molecule type" value="Genomic_DNA"/>
</dbReference>
<evidence type="ECO:0000313" key="1">
    <source>
        <dbReference type="EMBL" id="CAG8502897.1"/>
    </source>
</evidence>
<protein>
    <submittedName>
        <fullName evidence="1">16354_t:CDS:1</fullName>
    </submittedName>
</protein>
<sequence>MSEIYNSQKVYKSKFNTFTTRQLDSEEIYKINTIERANI</sequence>
<evidence type="ECO:0000313" key="2">
    <source>
        <dbReference type="Proteomes" id="UP000789396"/>
    </source>
</evidence>